<proteinExistence type="predicted"/>
<keyword evidence="2" id="KW-1185">Reference proteome</keyword>
<name>A0A0M4TTU7_9GAMM</name>
<dbReference type="EMBL" id="CP012678">
    <property type="protein sequence ID" value="ALF58911.1"/>
    <property type="molecule type" value="Genomic_DNA"/>
</dbReference>
<dbReference type="GO" id="GO:0004177">
    <property type="term" value="F:aminopeptidase activity"/>
    <property type="evidence" value="ECO:0007669"/>
    <property type="project" value="TreeGrafter"/>
</dbReference>
<evidence type="ECO:0000313" key="2">
    <source>
        <dbReference type="Proteomes" id="UP000059847"/>
    </source>
</evidence>
<dbReference type="InterPro" id="IPR024079">
    <property type="entry name" value="MetalloPept_cat_dom_sf"/>
</dbReference>
<dbReference type="CDD" id="cd20169">
    <property type="entry name" value="Peptidase_M90_mtfA"/>
    <property type="match status" value="1"/>
</dbReference>
<dbReference type="OrthoDB" id="9786424at2"/>
<dbReference type="PANTHER" id="PTHR30164">
    <property type="entry name" value="MTFA PEPTIDASE"/>
    <property type="match status" value="1"/>
</dbReference>
<dbReference type="Pfam" id="PF06167">
    <property type="entry name" value="Peptidase_M90"/>
    <property type="match status" value="1"/>
</dbReference>
<sequence length="251" mass="28894">MFDIIKDWRNRHILNSSEFTHDDWMQAAKRIVILDRLNDDELVRLFELATLFLADKSITGAQGFEITNAVKQSIALQACLPILNLSLEWYAGWSSVIIYPGSYKSEITTVDEFGIVHEGSQHRSGEAWLRGPVILSWKDAKNSGERDGHNVVIHEFVHKLDMLNGSANGFPPLQSDMNPKRWTEVMTRDFEDFQRHRKSGLDRYGATNPAEFFAVLSEVFFETPQKLIDAYPEIYELMVKFFLQTPLQPKL</sequence>
<dbReference type="GO" id="GO:0005829">
    <property type="term" value="C:cytosol"/>
    <property type="evidence" value="ECO:0007669"/>
    <property type="project" value="TreeGrafter"/>
</dbReference>
<gene>
    <name evidence="1" type="ORF">AOC03_01645</name>
</gene>
<dbReference type="KEGG" id="pur:AOC03_01645"/>
<dbReference type="InterPro" id="IPR042252">
    <property type="entry name" value="MtfA_N"/>
</dbReference>
<dbReference type="RefSeq" id="WP_062533307.1">
    <property type="nucleotide sequence ID" value="NZ_CP012678.1"/>
</dbReference>
<dbReference type="SUPFAM" id="SSF55486">
    <property type="entry name" value="Metalloproteases ('zincins'), catalytic domain"/>
    <property type="match status" value="1"/>
</dbReference>
<reference evidence="1 2" key="1">
    <citation type="submission" date="2015-09" db="EMBL/GenBank/DDBJ databases">
        <title>Complete genome of Psychrobacter urativorans R10.10B.</title>
        <authorList>
            <person name="See-Too W.S."/>
            <person name="Chan K.G."/>
        </authorList>
    </citation>
    <scope>NUCLEOTIDE SEQUENCE [LARGE SCALE GENOMIC DNA]</scope>
    <source>
        <strain evidence="1 2">R10.10B</strain>
    </source>
</reference>
<organism evidence="1 2">
    <name type="scientific">Psychrobacter urativorans</name>
    <dbReference type="NCBI Taxonomy" id="45610"/>
    <lineage>
        <taxon>Bacteria</taxon>
        <taxon>Pseudomonadati</taxon>
        <taxon>Pseudomonadota</taxon>
        <taxon>Gammaproteobacteria</taxon>
        <taxon>Moraxellales</taxon>
        <taxon>Moraxellaceae</taxon>
        <taxon>Psychrobacter</taxon>
    </lineage>
</organism>
<dbReference type="GO" id="GO:0008237">
    <property type="term" value="F:metallopeptidase activity"/>
    <property type="evidence" value="ECO:0007669"/>
    <property type="project" value="InterPro"/>
</dbReference>
<dbReference type="Proteomes" id="UP000059847">
    <property type="component" value="Chromosome"/>
</dbReference>
<dbReference type="AlphaFoldDB" id="A0A0M4TTU7"/>
<dbReference type="PANTHER" id="PTHR30164:SF2">
    <property type="entry name" value="PROTEIN MTFA"/>
    <property type="match status" value="1"/>
</dbReference>
<dbReference type="InterPro" id="IPR010384">
    <property type="entry name" value="MtfA_fam"/>
</dbReference>
<evidence type="ECO:0000313" key="1">
    <source>
        <dbReference type="EMBL" id="ALF58911.1"/>
    </source>
</evidence>
<dbReference type="Gene3D" id="3.40.390.10">
    <property type="entry name" value="Collagenase (Catalytic Domain)"/>
    <property type="match status" value="1"/>
</dbReference>
<accession>A0A0M4TTU7</accession>
<dbReference type="Gene3D" id="1.10.472.150">
    <property type="entry name" value="Glucose-regulated metallo-peptidase M90, N-terminal domain"/>
    <property type="match status" value="1"/>
</dbReference>
<protein>
    <submittedName>
        <fullName evidence="1">Mlc titration factor A</fullName>
    </submittedName>
</protein>